<name>A0A9N9BHR8_9GLOM</name>
<dbReference type="AlphaFoldDB" id="A0A9N9BHR8"/>
<comment type="caution">
    <text evidence="1">The sequence shown here is derived from an EMBL/GenBank/DDBJ whole genome shotgun (WGS) entry which is preliminary data.</text>
</comment>
<feature type="non-terminal residue" evidence="1">
    <location>
        <position position="1"/>
    </location>
</feature>
<proteinExistence type="predicted"/>
<accession>A0A9N9BHR8</accession>
<keyword evidence="2" id="KW-1185">Reference proteome</keyword>
<reference evidence="1" key="1">
    <citation type="submission" date="2021-06" db="EMBL/GenBank/DDBJ databases">
        <authorList>
            <person name="Kallberg Y."/>
            <person name="Tangrot J."/>
            <person name="Rosling A."/>
        </authorList>
    </citation>
    <scope>NUCLEOTIDE SEQUENCE</scope>
    <source>
        <strain evidence="1">UK204</strain>
    </source>
</reference>
<protein>
    <submittedName>
        <fullName evidence="1">1631_t:CDS:1</fullName>
    </submittedName>
</protein>
<dbReference type="EMBL" id="CAJVPQ010001669">
    <property type="protein sequence ID" value="CAG8564281.1"/>
    <property type="molecule type" value="Genomic_DNA"/>
</dbReference>
<evidence type="ECO:0000313" key="2">
    <source>
        <dbReference type="Proteomes" id="UP000789570"/>
    </source>
</evidence>
<organism evidence="1 2">
    <name type="scientific">Funneliformis caledonium</name>
    <dbReference type="NCBI Taxonomy" id="1117310"/>
    <lineage>
        <taxon>Eukaryota</taxon>
        <taxon>Fungi</taxon>
        <taxon>Fungi incertae sedis</taxon>
        <taxon>Mucoromycota</taxon>
        <taxon>Glomeromycotina</taxon>
        <taxon>Glomeromycetes</taxon>
        <taxon>Glomerales</taxon>
        <taxon>Glomeraceae</taxon>
        <taxon>Funneliformis</taxon>
    </lineage>
</organism>
<sequence>QEDDNDLNDNANKIDLKENDINQLNMNEREIMGLELQNKIMEINN</sequence>
<dbReference type="Proteomes" id="UP000789570">
    <property type="component" value="Unassembled WGS sequence"/>
</dbReference>
<gene>
    <name evidence="1" type="ORF">FCALED_LOCUS6766</name>
</gene>
<evidence type="ECO:0000313" key="1">
    <source>
        <dbReference type="EMBL" id="CAG8564281.1"/>
    </source>
</evidence>